<evidence type="ECO:0000313" key="2">
    <source>
        <dbReference type="Proteomes" id="UP000215199"/>
    </source>
</evidence>
<name>A0A229SQM8_9PSEU</name>
<dbReference type="EMBL" id="NMUL01000047">
    <property type="protein sequence ID" value="OXM61367.1"/>
    <property type="molecule type" value="Genomic_DNA"/>
</dbReference>
<reference evidence="2" key="1">
    <citation type="submission" date="2017-07" db="EMBL/GenBank/DDBJ databases">
        <title>Comparative genome mining reveals phylogenetic distribution patterns of secondary metabolites in Amycolatopsis.</title>
        <authorList>
            <person name="Adamek M."/>
            <person name="Alanjary M."/>
            <person name="Sales-Ortells H."/>
            <person name="Goodfellow M."/>
            <person name="Bull A.T."/>
            <person name="Kalinowski J."/>
            <person name="Ziemert N."/>
        </authorList>
    </citation>
    <scope>NUCLEOTIDE SEQUENCE [LARGE SCALE GENOMIC DNA]</scope>
    <source>
        <strain evidence="2">H5</strain>
    </source>
</reference>
<comment type="caution">
    <text evidence="1">The sequence shown here is derived from an EMBL/GenBank/DDBJ whole genome shotgun (WGS) entry which is preliminary data.</text>
</comment>
<gene>
    <name evidence="1" type="ORF">CF165_38480</name>
</gene>
<proteinExistence type="predicted"/>
<keyword evidence="2" id="KW-1185">Reference proteome</keyword>
<sequence>MLYTYFAAQGDREAATTAAGIDAELAGVVVKGVDPLDELVRLESVLTGRSLEEIRSDPRHGWVVAEFDEGDCVVLSLTDSLTRALASTEPDVLRRTVSNAAGAGGSLSIVADRPALTDFTAALAALARRGVSDGHKLYCRIAP</sequence>
<evidence type="ECO:0000313" key="1">
    <source>
        <dbReference type="EMBL" id="OXM61367.1"/>
    </source>
</evidence>
<protein>
    <submittedName>
        <fullName evidence="1">Uncharacterized protein</fullName>
    </submittedName>
</protein>
<dbReference type="Proteomes" id="UP000215199">
    <property type="component" value="Unassembled WGS sequence"/>
</dbReference>
<dbReference type="AlphaFoldDB" id="A0A229SQM8"/>
<organism evidence="1 2">
    <name type="scientific">Amycolatopsis vastitatis</name>
    <dbReference type="NCBI Taxonomy" id="1905142"/>
    <lineage>
        <taxon>Bacteria</taxon>
        <taxon>Bacillati</taxon>
        <taxon>Actinomycetota</taxon>
        <taxon>Actinomycetes</taxon>
        <taxon>Pseudonocardiales</taxon>
        <taxon>Pseudonocardiaceae</taxon>
        <taxon>Amycolatopsis</taxon>
    </lineage>
</organism>
<accession>A0A229SQM8</accession>